<comment type="caution">
    <text evidence="1">The sequence shown here is derived from an EMBL/GenBank/DDBJ whole genome shotgun (WGS) entry which is preliminary data.</text>
</comment>
<keyword evidence="2" id="KW-1185">Reference proteome</keyword>
<evidence type="ECO:0000313" key="1">
    <source>
        <dbReference type="EMBL" id="GBP25979.1"/>
    </source>
</evidence>
<dbReference type="Proteomes" id="UP000299102">
    <property type="component" value="Unassembled WGS sequence"/>
</dbReference>
<name>A0A4C1UI33_EUMVA</name>
<accession>A0A4C1UI33</accession>
<dbReference type="EMBL" id="BGZK01000174">
    <property type="protein sequence ID" value="GBP25979.1"/>
    <property type="molecule type" value="Genomic_DNA"/>
</dbReference>
<sequence length="125" mass="13697">MGSSCTAPKRALSVSIIRPARWAPSEHILNDSTRAIDVKRQLCSRRPRAGACAGRKNRGRMRSISKLHPAPGIEWRAGGCAAGASARKLNKFASPAKDQKLYYRSGVKCGLFRLFRLGSRLFAVD</sequence>
<protein>
    <submittedName>
        <fullName evidence="1">Uncharacterized protein</fullName>
    </submittedName>
</protein>
<dbReference type="AlphaFoldDB" id="A0A4C1UI33"/>
<reference evidence="1 2" key="1">
    <citation type="journal article" date="2019" name="Commun. Biol.">
        <title>The bagworm genome reveals a unique fibroin gene that provides high tensile strength.</title>
        <authorList>
            <person name="Kono N."/>
            <person name="Nakamura H."/>
            <person name="Ohtoshi R."/>
            <person name="Tomita M."/>
            <person name="Numata K."/>
            <person name="Arakawa K."/>
        </authorList>
    </citation>
    <scope>NUCLEOTIDE SEQUENCE [LARGE SCALE GENOMIC DNA]</scope>
</reference>
<gene>
    <name evidence="1" type="ORF">EVAR_84538_1</name>
</gene>
<evidence type="ECO:0000313" key="2">
    <source>
        <dbReference type="Proteomes" id="UP000299102"/>
    </source>
</evidence>
<organism evidence="1 2">
    <name type="scientific">Eumeta variegata</name>
    <name type="common">Bagworm moth</name>
    <name type="synonym">Eumeta japonica</name>
    <dbReference type="NCBI Taxonomy" id="151549"/>
    <lineage>
        <taxon>Eukaryota</taxon>
        <taxon>Metazoa</taxon>
        <taxon>Ecdysozoa</taxon>
        <taxon>Arthropoda</taxon>
        <taxon>Hexapoda</taxon>
        <taxon>Insecta</taxon>
        <taxon>Pterygota</taxon>
        <taxon>Neoptera</taxon>
        <taxon>Endopterygota</taxon>
        <taxon>Lepidoptera</taxon>
        <taxon>Glossata</taxon>
        <taxon>Ditrysia</taxon>
        <taxon>Tineoidea</taxon>
        <taxon>Psychidae</taxon>
        <taxon>Oiketicinae</taxon>
        <taxon>Eumeta</taxon>
    </lineage>
</organism>
<proteinExistence type="predicted"/>